<gene>
    <name evidence="3" type="ORF">SAMN05216201_114110</name>
</gene>
<keyword evidence="1" id="KW-0175">Coiled coil</keyword>
<keyword evidence="2" id="KW-0812">Transmembrane</keyword>
<dbReference type="Proteomes" id="UP000242930">
    <property type="component" value="Unassembled WGS sequence"/>
</dbReference>
<dbReference type="STRING" id="915471.SAMN05216201_114110"/>
<dbReference type="EMBL" id="FNZE01000014">
    <property type="protein sequence ID" value="SEJ69742.1"/>
    <property type="molecule type" value="Genomic_DNA"/>
</dbReference>
<protein>
    <submittedName>
        <fullName evidence="3">Uncharacterized protein</fullName>
    </submittedName>
</protein>
<sequence>MTTPRGELPALRGRARYGVPLALLLALPAAFFAGYWQSERKLGPLLVQSRVQTEQLQVRSVELEQLRRQLAVQESGGRLAQQAAERSRQTIKQLEQQIFQLQQELATYKEVLAPGSARHGLQIRAFELQGTEDPRRFRYKILLSRVGSAEQKLEGSLQIELHGHLKGQAKALPLIEALPAEGLAFAFRHFQAIPEGVRFAELELPEDFEPQEIRLRASVKGQPQPLERRFSWAELQ</sequence>
<keyword evidence="2" id="KW-1133">Transmembrane helix</keyword>
<reference evidence="4" key="1">
    <citation type="submission" date="2016-10" db="EMBL/GenBank/DDBJ databases">
        <authorList>
            <person name="Varghese N."/>
            <person name="Submissions S."/>
        </authorList>
    </citation>
    <scope>NUCLEOTIDE SEQUENCE [LARGE SCALE GENOMIC DNA]</scope>
    <source>
        <strain evidence="4">LMG 25967</strain>
    </source>
</reference>
<keyword evidence="2" id="KW-0472">Membrane</keyword>
<accession>A0A1H7B5L3</accession>
<evidence type="ECO:0000256" key="1">
    <source>
        <dbReference type="SAM" id="Coils"/>
    </source>
</evidence>
<feature type="coiled-coil region" evidence="1">
    <location>
        <begin position="77"/>
        <end position="111"/>
    </location>
</feature>
<dbReference type="Pfam" id="PF20567">
    <property type="entry name" value="DUF6776"/>
    <property type="match status" value="1"/>
</dbReference>
<evidence type="ECO:0000313" key="3">
    <source>
        <dbReference type="EMBL" id="SEJ69742.1"/>
    </source>
</evidence>
<dbReference type="InterPro" id="IPR046703">
    <property type="entry name" value="DUF6776"/>
</dbReference>
<name>A0A1H7B5L3_9PSED</name>
<dbReference type="OrthoDB" id="7056878at2"/>
<proteinExistence type="predicted"/>
<feature type="transmembrane region" description="Helical" evidence="2">
    <location>
        <begin position="17"/>
        <end position="36"/>
    </location>
</feature>
<keyword evidence="4" id="KW-1185">Reference proteome</keyword>
<dbReference type="AlphaFoldDB" id="A0A1H7B5L3"/>
<dbReference type="RefSeq" id="WP_090312721.1">
    <property type="nucleotide sequence ID" value="NZ_FNZE01000014.1"/>
</dbReference>
<evidence type="ECO:0000313" key="4">
    <source>
        <dbReference type="Proteomes" id="UP000242930"/>
    </source>
</evidence>
<organism evidence="3 4">
    <name type="scientific">Pseudomonas linyingensis</name>
    <dbReference type="NCBI Taxonomy" id="915471"/>
    <lineage>
        <taxon>Bacteria</taxon>
        <taxon>Pseudomonadati</taxon>
        <taxon>Pseudomonadota</taxon>
        <taxon>Gammaproteobacteria</taxon>
        <taxon>Pseudomonadales</taxon>
        <taxon>Pseudomonadaceae</taxon>
        <taxon>Pseudomonas</taxon>
    </lineage>
</organism>
<evidence type="ECO:0000256" key="2">
    <source>
        <dbReference type="SAM" id="Phobius"/>
    </source>
</evidence>